<reference evidence="2 3" key="1">
    <citation type="submission" date="2014-06" db="EMBL/GenBank/DDBJ databases">
        <authorList>
            <consortium name="DOE Joint Genome Institute"/>
            <person name="Kuo A."/>
            <person name="Kohler A."/>
            <person name="Nagy L.G."/>
            <person name="Floudas D."/>
            <person name="Copeland A."/>
            <person name="Barry K.W."/>
            <person name="Cichocki N."/>
            <person name="Veneault-Fourrey C."/>
            <person name="LaButti K."/>
            <person name="Lindquist E.A."/>
            <person name="Lipzen A."/>
            <person name="Lundell T."/>
            <person name="Morin E."/>
            <person name="Murat C."/>
            <person name="Sun H."/>
            <person name="Tunlid A."/>
            <person name="Henrissat B."/>
            <person name="Grigoriev I.V."/>
            <person name="Hibbett D.S."/>
            <person name="Martin F."/>
            <person name="Nordberg H.P."/>
            <person name="Cantor M.N."/>
            <person name="Hua S.X."/>
        </authorList>
    </citation>
    <scope>NUCLEOTIDE SEQUENCE [LARGE SCALE GENOMIC DNA]</scope>
    <source>
        <strain evidence="2 3">ATCC 200175</strain>
    </source>
</reference>
<feature type="compositionally biased region" description="Low complexity" evidence="1">
    <location>
        <begin position="407"/>
        <end position="421"/>
    </location>
</feature>
<name>A0A0C9ST05_PAXIN</name>
<proteinExistence type="predicted"/>
<feature type="region of interest" description="Disordered" evidence="1">
    <location>
        <begin position="396"/>
        <end position="462"/>
    </location>
</feature>
<sequence length="462" mass="50452">MFRNYQLRATSGSALAPPGSRTPVSSTQWTTSSSSSRNSRASTPSQGPATNMVRSASSAAASSSLILQPPSSSVQSIWATPSNIPQAVHQCSTSDSSSSLDKPIHAGVCRSQDDNSENDLTQLSPQYIKQLKLFAKQCCNTLEIPEKAVLEFIDTGNLFYMLVDMKATMTKYEFTQQANQFQGLQDTVRSKDFEVALQNRLLACMLSLNITSYVTEAQHHIMEFISEHPDVFKVPAAVFEDAELRSQLGKLVTKLLSTIHSQIRSQLTISIAKKTCIIDMMKALVRGSSGLEVEATHWNRMEFLRRYLRIFLIGTDLYRTAKLQLCSCFTPRLIPMLKVDMCRELSVDMHTVEQELMRADGGDNVDAAAAADTQEEAGSAPRSPALPLAGRRVLSSNSEFGGDTGDSVDANVDTNTNTTADADADSGVPDIEESSEDLEDLDDNDSGFGLDGKPLQFNGTKF</sequence>
<accession>A0A0C9ST05</accession>
<feature type="region of interest" description="Disordered" evidence="1">
    <location>
        <begin position="88"/>
        <end position="118"/>
    </location>
</feature>
<feature type="region of interest" description="Disordered" evidence="1">
    <location>
        <begin position="369"/>
        <end position="388"/>
    </location>
</feature>
<gene>
    <name evidence="2" type="ORF">PAXINDRAFT_15480</name>
</gene>
<dbReference type="AlphaFoldDB" id="A0A0C9ST05"/>
<dbReference type="HOGENOM" id="CLU_043184_0_0_1"/>
<dbReference type="OrthoDB" id="2690847at2759"/>
<feature type="compositionally biased region" description="Low complexity" evidence="1">
    <location>
        <begin position="369"/>
        <end position="380"/>
    </location>
</feature>
<reference evidence="3" key="2">
    <citation type="submission" date="2015-01" db="EMBL/GenBank/DDBJ databases">
        <title>Evolutionary Origins and Diversification of the Mycorrhizal Mutualists.</title>
        <authorList>
            <consortium name="DOE Joint Genome Institute"/>
            <consortium name="Mycorrhizal Genomics Consortium"/>
            <person name="Kohler A."/>
            <person name="Kuo A."/>
            <person name="Nagy L.G."/>
            <person name="Floudas D."/>
            <person name="Copeland A."/>
            <person name="Barry K.W."/>
            <person name="Cichocki N."/>
            <person name="Veneault-Fourrey C."/>
            <person name="LaButti K."/>
            <person name="Lindquist E.A."/>
            <person name="Lipzen A."/>
            <person name="Lundell T."/>
            <person name="Morin E."/>
            <person name="Murat C."/>
            <person name="Riley R."/>
            <person name="Ohm R."/>
            <person name="Sun H."/>
            <person name="Tunlid A."/>
            <person name="Henrissat B."/>
            <person name="Grigoriev I.V."/>
            <person name="Hibbett D.S."/>
            <person name="Martin F."/>
        </authorList>
    </citation>
    <scope>NUCLEOTIDE SEQUENCE [LARGE SCALE GENOMIC DNA]</scope>
    <source>
        <strain evidence="3">ATCC 200175</strain>
    </source>
</reference>
<feature type="region of interest" description="Disordered" evidence="1">
    <location>
        <begin position="1"/>
        <end position="55"/>
    </location>
</feature>
<feature type="compositionally biased region" description="Low complexity" evidence="1">
    <location>
        <begin position="22"/>
        <end position="45"/>
    </location>
</feature>
<dbReference type="EMBL" id="KN819375">
    <property type="protein sequence ID" value="KIJ11664.1"/>
    <property type="molecule type" value="Genomic_DNA"/>
</dbReference>
<evidence type="ECO:0000313" key="3">
    <source>
        <dbReference type="Proteomes" id="UP000053647"/>
    </source>
</evidence>
<feature type="compositionally biased region" description="Acidic residues" evidence="1">
    <location>
        <begin position="430"/>
        <end position="445"/>
    </location>
</feature>
<evidence type="ECO:0000313" key="2">
    <source>
        <dbReference type="EMBL" id="KIJ11664.1"/>
    </source>
</evidence>
<dbReference type="Proteomes" id="UP000053647">
    <property type="component" value="Unassembled WGS sequence"/>
</dbReference>
<protein>
    <submittedName>
        <fullName evidence="2">Uncharacterized protein</fullName>
    </submittedName>
</protein>
<organism evidence="2 3">
    <name type="scientific">Paxillus involutus ATCC 200175</name>
    <dbReference type="NCBI Taxonomy" id="664439"/>
    <lineage>
        <taxon>Eukaryota</taxon>
        <taxon>Fungi</taxon>
        <taxon>Dikarya</taxon>
        <taxon>Basidiomycota</taxon>
        <taxon>Agaricomycotina</taxon>
        <taxon>Agaricomycetes</taxon>
        <taxon>Agaricomycetidae</taxon>
        <taxon>Boletales</taxon>
        <taxon>Paxilineae</taxon>
        <taxon>Paxillaceae</taxon>
        <taxon>Paxillus</taxon>
    </lineage>
</organism>
<evidence type="ECO:0000256" key="1">
    <source>
        <dbReference type="SAM" id="MobiDB-lite"/>
    </source>
</evidence>
<keyword evidence="3" id="KW-1185">Reference proteome</keyword>